<feature type="transmembrane region" description="Helical" evidence="5">
    <location>
        <begin position="21"/>
        <end position="44"/>
    </location>
</feature>
<evidence type="ECO:0000256" key="3">
    <source>
        <dbReference type="ARBA" id="ARBA00022989"/>
    </source>
</evidence>
<feature type="transmembrane region" description="Helical" evidence="5">
    <location>
        <begin position="341"/>
        <end position="359"/>
    </location>
</feature>
<dbReference type="Proteomes" id="UP000593892">
    <property type="component" value="Chromosome"/>
</dbReference>
<reference evidence="7 8" key="1">
    <citation type="submission" date="2020-10" db="EMBL/GenBank/DDBJ databases">
        <title>Complete genome sequence of Paludibaculum fermentans P105T, a facultatively anaerobic acidobacterium capable of dissimilatory Fe(III) reduction.</title>
        <authorList>
            <person name="Dedysh S.N."/>
            <person name="Beletsky A.V."/>
            <person name="Kulichevskaya I.S."/>
            <person name="Mardanov A.V."/>
            <person name="Ravin N.V."/>
        </authorList>
    </citation>
    <scope>NUCLEOTIDE SEQUENCE [LARGE SCALE GENOMIC DNA]</scope>
    <source>
        <strain evidence="7 8">P105</strain>
    </source>
</reference>
<feature type="transmembrane region" description="Helical" evidence="5">
    <location>
        <begin position="317"/>
        <end position="335"/>
    </location>
</feature>
<evidence type="ECO:0000256" key="2">
    <source>
        <dbReference type="ARBA" id="ARBA00022692"/>
    </source>
</evidence>
<keyword evidence="4 5" id="KW-0472">Membrane</keyword>
<dbReference type="Pfam" id="PF00916">
    <property type="entry name" value="Sulfate_transp"/>
    <property type="match status" value="1"/>
</dbReference>
<dbReference type="EMBL" id="CP063849">
    <property type="protein sequence ID" value="QOY87247.1"/>
    <property type="molecule type" value="Genomic_DNA"/>
</dbReference>
<feature type="transmembrane region" description="Helical" evidence="5">
    <location>
        <begin position="233"/>
        <end position="258"/>
    </location>
</feature>
<evidence type="ECO:0000313" key="8">
    <source>
        <dbReference type="Proteomes" id="UP000593892"/>
    </source>
</evidence>
<feature type="domain" description="SLC26A/SulP transporter" evidence="6">
    <location>
        <begin position="14"/>
        <end position="374"/>
    </location>
</feature>
<evidence type="ECO:0000313" key="7">
    <source>
        <dbReference type="EMBL" id="QOY87247.1"/>
    </source>
</evidence>
<feature type="transmembrane region" description="Helical" evidence="5">
    <location>
        <begin position="120"/>
        <end position="142"/>
    </location>
</feature>
<dbReference type="PANTHER" id="PTHR11814">
    <property type="entry name" value="SULFATE TRANSPORTER"/>
    <property type="match status" value="1"/>
</dbReference>
<dbReference type="GO" id="GO:0055085">
    <property type="term" value="P:transmembrane transport"/>
    <property type="evidence" value="ECO:0007669"/>
    <property type="project" value="InterPro"/>
</dbReference>
<dbReference type="InterPro" id="IPR011547">
    <property type="entry name" value="SLC26A/SulP_dom"/>
</dbReference>
<dbReference type="GO" id="GO:0016020">
    <property type="term" value="C:membrane"/>
    <property type="evidence" value="ECO:0007669"/>
    <property type="project" value="UniProtKB-SubCell"/>
</dbReference>
<keyword evidence="8" id="KW-1185">Reference proteome</keyword>
<protein>
    <submittedName>
        <fullName evidence="7">SulP family inorganic anion transporter</fullName>
    </submittedName>
</protein>
<evidence type="ECO:0000256" key="5">
    <source>
        <dbReference type="SAM" id="Phobius"/>
    </source>
</evidence>
<comment type="subcellular location">
    <subcellularLocation>
        <location evidence="1">Membrane</location>
        <topology evidence="1">Multi-pass membrane protein</topology>
    </subcellularLocation>
</comment>
<feature type="transmembrane region" description="Helical" evidence="5">
    <location>
        <begin position="193"/>
        <end position="213"/>
    </location>
</feature>
<dbReference type="RefSeq" id="WP_194448916.1">
    <property type="nucleotide sequence ID" value="NZ_CP063849.1"/>
</dbReference>
<keyword evidence="3 5" id="KW-1133">Transmembrane helix</keyword>
<dbReference type="InterPro" id="IPR001902">
    <property type="entry name" value="SLC26A/SulP_fam"/>
</dbReference>
<evidence type="ECO:0000256" key="1">
    <source>
        <dbReference type="ARBA" id="ARBA00004141"/>
    </source>
</evidence>
<dbReference type="KEGG" id="pfer:IRI77_31490"/>
<gene>
    <name evidence="7" type="ORF">IRI77_31490</name>
</gene>
<dbReference type="AlphaFoldDB" id="A0A7S7SIP8"/>
<accession>A0A7S7SIP8</accession>
<proteinExistence type="predicted"/>
<feature type="transmembrane region" description="Helical" evidence="5">
    <location>
        <begin position="169"/>
        <end position="186"/>
    </location>
</feature>
<feature type="transmembrane region" description="Helical" evidence="5">
    <location>
        <begin position="89"/>
        <end position="108"/>
    </location>
</feature>
<evidence type="ECO:0000259" key="6">
    <source>
        <dbReference type="Pfam" id="PF00916"/>
    </source>
</evidence>
<name>A0A7S7SIP8_PALFE</name>
<sequence>MQLPKLRYTWKTMAGDLSGGFIAALIALPYGLAMAALMGLPPVLGVFTSLLTSPITAILGRNPVLIGGTSSVTVPFIAEAVRLHGLGGAAKVSLVASVFMMAFSLMRLGRYVSMVPHPVVTGFSCGIGGMMVVSQLFTITGIKGSGSGSMVETLVVIAQRLTEARFQPLLLSLLVIGVCVLIAKLWPRLPAPLIGVGVALLAAKVFAFREAQVGVLSLELPPFAGFAWAPKDVFSVLPTGFALAFVSSVNILITSRVVEHFRGRHIKMKKVDADVELGAYGISNVIAGMFGAPMSVGIPARSLASIRCGGTTRMSNIFHAAVLAAVIGFGSGILAQIPLAALAGVTAWMGFCLLDWSAWRRIPRMKAVDAASFLTTALLVLCVNAVAAVAVGCSFYGVEYLWKKWKLAGADAALGELQAEAGKQRG</sequence>
<feature type="transmembrane region" description="Helical" evidence="5">
    <location>
        <begin position="371"/>
        <end position="397"/>
    </location>
</feature>
<organism evidence="7 8">
    <name type="scientific">Paludibaculum fermentans</name>
    <dbReference type="NCBI Taxonomy" id="1473598"/>
    <lineage>
        <taxon>Bacteria</taxon>
        <taxon>Pseudomonadati</taxon>
        <taxon>Acidobacteriota</taxon>
        <taxon>Terriglobia</taxon>
        <taxon>Bryobacterales</taxon>
        <taxon>Bryobacteraceae</taxon>
        <taxon>Paludibaculum</taxon>
    </lineage>
</organism>
<evidence type="ECO:0000256" key="4">
    <source>
        <dbReference type="ARBA" id="ARBA00023136"/>
    </source>
</evidence>
<keyword evidence="2 5" id="KW-0812">Transmembrane</keyword>